<dbReference type="SUPFAM" id="SSF81301">
    <property type="entry name" value="Nucleotidyltransferase"/>
    <property type="match status" value="1"/>
</dbReference>
<evidence type="ECO:0000313" key="2">
    <source>
        <dbReference type="EMBL" id="GKH82370.1"/>
    </source>
</evidence>
<dbReference type="EMBL" id="VVZA01000001">
    <property type="protein sequence ID" value="KAA5407918.1"/>
    <property type="molecule type" value="Genomic_DNA"/>
</dbReference>
<dbReference type="Proteomes" id="UP000481700">
    <property type="component" value="Unassembled WGS sequence"/>
</dbReference>
<reference evidence="15 16" key="3">
    <citation type="journal article" date="2019" name="Nat. Microbiol.">
        <title>Genomic variation and strain-specific functional adaptation in the human gut microbiome during early life.</title>
        <authorList>
            <person name="Vatanen T."/>
            <person name="Plichta D.R."/>
            <person name="Somani J."/>
            <person name="Munch P.C."/>
            <person name="Arthur T.D."/>
            <person name="Hall A.B."/>
            <person name="Rudolf S."/>
            <person name="Oakeley E.J."/>
            <person name="Ke X."/>
            <person name="Young R.A."/>
            <person name="Haiser H.J."/>
            <person name="Kolde R."/>
            <person name="Yassour M."/>
            <person name="Luopajarvi K."/>
            <person name="Siljander H."/>
            <person name="Virtanen S.M."/>
            <person name="Ilonen J."/>
            <person name="Uibo R."/>
            <person name="Tillmann V."/>
            <person name="Mokurov S."/>
            <person name="Dorshakova N."/>
            <person name="Porter J.A."/>
            <person name="McHardy A.C."/>
            <person name="Lahdesmaki H."/>
            <person name="Vlamakis H."/>
            <person name="Huttenhower C."/>
            <person name="Knip M."/>
            <person name="Xavier R.J."/>
        </authorList>
    </citation>
    <scope>NUCLEOTIDE SEQUENCE [LARGE SCALE GENOMIC DNA]</scope>
    <source>
        <strain evidence="11 15">RJX1047</strain>
        <strain evidence="12 16">RJX1052</strain>
    </source>
</reference>
<evidence type="ECO:0000313" key="17">
    <source>
        <dbReference type="Proteomes" id="UP000347681"/>
    </source>
</evidence>
<dbReference type="Proteomes" id="UP000347681">
    <property type="component" value="Unassembled WGS sequence"/>
</dbReference>
<dbReference type="InterPro" id="IPR043519">
    <property type="entry name" value="NT_sf"/>
</dbReference>
<evidence type="ECO:0000313" key="20">
    <source>
        <dbReference type="Proteomes" id="UP000481700"/>
    </source>
</evidence>
<dbReference type="CDD" id="cd05403">
    <property type="entry name" value="NT_KNTase_like"/>
    <property type="match status" value="1"/>
</dbReference>
<evidence type="ECO:0000313" key="8">
    <source>
        <dbReference type="EMBL" id="MDU0269046.1"/>
    </source>
</evidence>
<dbReference type="eggNOG" id="COG5260">
    <property type="taxonomic scope" value="Bacteria"/>
</dbReference>
<name>A0A076J460_9BACT</name>
<dbReference type="GeneID" id="93446744"/>
<keyword evidence="13" id="KW-0808">Transferase</keyword>
<dbReference type="GO" id="GO:0016779">
    <property type="term" value="F:nucleotidyltransferase activity"/>
    <property type="evidence" value="ECO:0007669"/>
    <property type="project" value="UniProtKB-KW"/>
</dbReference>
<evidence type="ECO:0000259" key="1">
    <source>
        <dbReference type="Pfam" id="PF01909"/>
    </source>
</evidence>
<evidence type="ECO:0000313" key="11">
    <source>
        <dbReference type="EMBL" id="TDA76213.1"/>
    </source>
</evidence>
<dbReference type="Proteomes" id="UP000500949">
    <property type="component" value="Chromosome"/>
</dbReference>
<dbReference type="EMBL" id="QRZL01000009">
    <property type="protein sequence ID" value="RGV77056.1"/>
    <property type="molecule type" value="Genomic_DNA"/>
</dbReference>
<dbReference type="Proteomes" id="UP000481616">
    <property type="component" value="Unassembled WGS sequence"/>
</dbReference>
<dbReference type="EMBL" id="CP126056">
    <property type="protein sequence ID" value="WHX11768.1"/>
    <property type="molecule type" value="Genomic_DNA"/>
</dbReference>
<evidence type="ECO:0000313" key="5">
    <source>
        <dbReference type="EMBL" id="KAA5396909.1"/>
    </source>
</evidence>
<evidence type="ECO:0000313" key="6">
    <source>
        <dbReference type="EMBL" id="KAA5407918.1"/>
    </source>
</evidence>
<evidence type="ECO:0000313" key="21">
    <source>
        <dbReference type="Proteomes" id="UP000500949"/>
    </source>
</evidence>
<evidence type="ECO:0000313" key="19">
    <source>
        <dbReference type="Proteomes" id="UP000481616"/>
    </source>
</evidence>
<dbReference type="EMBL" id="VVZV01000013">
    <property type="protein sequence ID" value="KAA5318574.1"/>
    <property type="molecule type" value="Genomic_DNA"/>
</dbReference>
<dbReference type="Proteomes" id="UP001177934">
    <property type="component" value="Chromosome"/>
</dbReference>
<proteinExistence type="predicted"/>
<reference evidence="9 21" key="4">
    <citation type="submission" date="2019-11" db="EMBL/GenBank/DDBJ databases">
        <title>Complete genome sequence of Bacteroides dorei DSM 17855.</title>
        <authorList>
            <person name="Russell J.T."/>
        </authorList>
    </citation>
    <scope>NUCLEOTIDE SEQUENCE [LARGE SCALE GENOMIC DNA]</scope>
    <source>
        <strain evidence="9 21">DSM 17855</strain>
    </source>
</reference>
<evidence type="ECO:0000313" key="7">
    <source>
        <dbReference type="EMBL" id="MBV3123886.1"/>
    </source>
</evidence>
<dbReference type="Proteomes" id="UP000294527">
    <property type="component" value="Unassembled WGS sequence"/>
</dbReference>
<feature type="domain" description="Polymerase nucleotidyl transferase" evidence="1">
    <location>
        <begin position="10"/>
        <end position="72"/>
    </location>
</feature>
<sequence length="104" mass="12046">MRRTEIVDMIRSILHKVAPNAQIILYGSEARGEARPDSDIDLLILVDEPQLTPEYEQEIIRPLYELEVKSGVIISPMIMLRRLWENRPFQTPFSLNVMNEGIVL</sequence>
<dbReference type="PANTHER" id="PTHR33933">
    <property type="entry name" value="NUCLEOTIDYLTRANSFERASE"/>
    <property type="match status" value="1"/>
</dbReference>
<evidence type="ECO:0000313" key="10">
    <source>
        <dbReference type="EMBL" id="RGV77056.1"/>
    </source>
</evidence>
<dbReference type="Proteomes" id="UP000441162">
    <property type="component" value="Unassembled WGS sequence"/>
</dbReference>
<dbReference type="EMBL" id="CP046176">
    <property type="protein sequence ID" value="QJR76461.1"/>
    <property type="molecule type" value="Genomic_DNA"/>
</dbReference>
<dbReference type="PANTHER" id="PTHR33933:SF1">
    <property type="entry name" value="PROTEIN ADENYLYLTRANSFERASE MNTA-RELATED"/>
    <property type="match status" value="1"/>
</dbReference>
<evidence type="ECO:0000313" key="16">
    <source>
        <dbReference type="Proteomes" id="UP000294834"/>
    </source>
</evidence>
<dbReference type="InterPro" id="IPR002934">
    <property type="entry name" value="Polymerase_NTP_transf_dom"/>
</dbReference>
<dbReference type="AlphaFoldDB" id="A0A076J460"/>
<accession>A0A076J460</accession>
<dbReference type="EMBL" id="VVYY01000011">
    <property type="protein sequence ID" value="KAA5396909.1"/>
    <property type="molecule type" value="Genomic_DNA"/>
</dbReference>
<evidence type="ECO:0000313" key="4">
    <source>
        <dbReference type="EMBL" id="KAA5385130.1"/>
    </source>
</evidence>
<organism evidence="13 22">
    <name type="scientific">Phocaeicola dorei</name>
    <dbReference type="NCBI Taxonomy" id="357276"/>
    <lineage>
        <taxon>Bacteria</taxon>
        <taxon>Pseudomonadati</taxon>
        <taxon>Bacteroidota</taxon>
        <taxon>Bacteroidia</taxon>
        <taxon>Bacteroidales</taxon>
        <taxon>Bacteroidaceae</taxon>
        <taxon>Phocaeicola</taxon>
    </lineage>
</organism>
<dbReference type="Proteomes" id="UP001055104">
    <property type="component" value="Unassembled WGS sequence"/>
</dbReference>
<dbReference type="Proteomes" id="UP000283678">
    <property type="component" value="Unassembled WGS sequence"/>
</dbReference>
<evidence type="ECO:0000313" key="13">
    <source>
        <dbReference type="EMBL" id="WHX11768.1"/>
    </source>
</evidence>
<reference evidence="2" key="6">
    <citation type="submission" date="2022-01" db="EMBL/GenBank/DDBJ databases">
        <title>Novel bile acid biosynthetic pathways are enriched in the microbiome of centenarians.</title>
        <authorList>
            <person name="Sato Y."/>
            <person name="Atarashi K."/>
            <person name="Plichta R.D."/>
            <person name="Arai Y."/>
            <person name="Sasajima S."/>
            <person name="Kearney M.S."/>
            <person name="Suda W."/>
            <person name="Takeshita K."/>
            <person name="Sasaki T."/>
            <person name="Okamoto S."/>
            <person name="Skelly N.A."/>
            <person name="Okamura Y."/>
            <person name="Vlamakis H."/>
            <person name="Li Y."/>
            <person name="Tanoue T."/>
            <person name="Takei H."/>
            <person name="Nittono H."/>
            <person name="Narushima S."/>
            <person name="Irie J."/>
            <person name="Itoh H."/>
            <person name="Moriya K."/>
            <person name="Sugiura Y."/>
            <person name="Suematsu M."/>
            <person name="Moritoki N."/>
            <person name="Shibata S."/>
            <person name="Littman R.D."/>
            <person name="Fischbach A.M."/>
            <person name="Uwamino Y."/>
            <person name="Inoue T."/>
            <person name="Honda A."/>
            <person name="Hattori M."/>
            <person name="Murai T."/>
            <person name="Xavier J.R."/>
            <person name="Hirose N."/>
            <person name="Honda K."/>
        </authorList>
    </citation>
    <scope>NUCLEOTIDE SEQUENCE</scope>
    <source>
        <strain evidence="2">CE91-St7</strain>
    </source>
</reference>
<evidence type="ECO:0000313" key="18">
    <source>
        <dbReference type="Proteomes" id="UP000441162"/>
    </source>
</evidence>
<dbReference type="EMBL" id="SLTU01000001">
    <property type="protein sequence ID" value="TDA76213.1"/>
    <property type="molecule type" value="Genomic_DNA"/>
</dbReference>
<dbReference type="Pfam" id="PF01909">
    <property type="entry name" value="NTP_transf_2"/>
    <property type="match status" value="1"/>
</dbReference>
<dbReference type="EMBL" id="SLTX01000001">
    <property type="protein sequence ID" value="TDB07451.1"/>
    <property type="molecule type" value="Genomic_DNA"/>
</dbReference>
<reference evidence="17 18" key="2">
    <citation type="journal article" date="2019" name="Nat. Med.">
        <title>A library of human gut bacterial isolates paired with longitudinal multiomics data enables mechanistic microbiome research.</title>
        <authorList>
            <person name="Poyet M."/>
            <person name="Groussin M."/>
            <person name="Gibbons S.M."/>
            <person name="Avila-Pacheco J."/>
            <person name="Jiang X."/>
            <person name="Kearney S.M."/>
            <person name="Perrotta A.R."/>
            <person name="Berdy B."/>
            <person name="Zhao S."/>
            <person name="Lieberman T.D."/>
            <person name="Swanson P.K."/>
            <person name="Smith M."/>
            <person name="Roesemann S."/>
            <person name="Alexander J.E."/>
            <person name="Rich S.A."/>
            <person name="Livny J."/>
            <person name="Vlamakis H."/>
            <person name="Clish C."/>
            <person name="Bullock K."/>
            <person name="Deik A."/>
            <person name="Scott J."/>
            <person name="Pierce K.A."/>
            <person name="Xavier R.J."/>
            <person name="Alm E.J."/>
        </authorList>
    </citation>
    <scope>NUCLEOTIDE SEQUENCE [LARGE SCALE GENOMIC DNA]</scope>
    <source>
        <strain evidence="5 19">BIOML-A1</strain>
        <strain evidence="3 20">BIOML-A25</strain>
        <strain evidence="6 18">BIOML-A4</strain>
        <strain evidence="4 17">BIOML-A5</strain>
    </source>
</reference>
<dbReference type="Proteomes" id="UP000777173">
    <property type="component" value="Unassembled WGS sequence"/>
</dbReference>
<dbReference type="EMBL" id="VVZB01000002">
    <property type="protein sequence ID" value="KAA5385130.1"/>
    <property type="molecule type" value="Genomic_DNA"/>
</dbReference>
<evidence type="ECO:0000313" key="12">
    <source>
        <dbReference type="EMBL" id="TDB07451.1"/>
    </source>
</evidence>
<dbReference type="InterPro" id="IPR052548">
    <property type="entry name" value="Type_VII_TA_antitoxin"/>
</dbReference>
<reference evidence="13" key="7">
    <citation type="journal article" date="2023" name="Nat. Commun.">
        <title>Identification of a novel Human Milk Oligosaccharides utilization cluster in the infant gut commensal Bacteroides dorei.</title>
        <authorList>
            <person name="Kijner S."/>
            <person name="Ennis D."/>
            <person name="Shmorak S."/>
            <person name="Florentin A."/>
            <person name="Yassour M."/>
        </authorList>
    </citation>
    <scope>NUCLEOTIDE SEQUENCE</scope>
    <source>
        <strain evidence="13">2</strain>
    </source>
</reference>
<dbReference type="EMBL" id="JAWDEV010000001">
    <property type="protein sequence ID" value="MDU0269046.1"/>
    <property type="molecule type" value="Genomic_DNA"/>
</dbReference>
<evidence type="ECO:0000313" key="3">
    <source>
        <dbReference type="EMBL" id="KAA5318574.1"/>
    </source>
</evidence>
<dbReference type="Proteomes" id="UP001181086">
    <property type="component" value="Unassembled WGS sequence"/>
</dbReference>
<reference evidence="7" key="5">
    <citation type="submission" date="2021-06" db="EMBL/GenBank/DDBJ databases">
        <title>Collection of gut derived symbiotic bacterial strains cultured from healthy donors.</title>
        <authorList>
            <person name="Lin H."/>
            <person name="Littmann E."/>
            <person name="Pamer E.G."/>
        </authorList>
    </citation>
    <scope>NUCLEOTIDE SEQUENCE</scope>
    <source>
        <strain evidence="7">MSK.5.10</strain>
    </source>
</reference>
<dbReference type="EMBL" id="BQOB01000001">
    <property type="protein sequence ID" value="GKH82370.1"/>
    <property type="molecule type" value="Genomic_DNA"/>
</dbReference>
<dbReference type="EC" id="2.7.7.-" evidence="13"/>
<dbReference type="KEGG" id="bdo:EL88_07355"/>
<evidence type="ECO:0000313" key="15">
    <source>
        <dbReference type="Proteomes" id="UP000294527"/>
    </source>
</evidence>
<keyword evidence="13" id="KW-0548">Nucleotidyltransferase</keyword>
<evidence type="ECO:0000313" key="22">
    <source>
        <dbReference type="Proteomes" id="UP001177934"/>
    </source>
</evidence>
<reference evidence="10 14" key="1">
    <citation type="submission" date="2018-08" db="EMBL/GenBank/DDBJ databases">
        <title>A genome reference for cultivated species of the human gut microbiota.</title>
        <authorList>
            <person name="Zou Y."/>
            <person name="Xue W."/>
            <person name="Luo G."/>
        </authorList>
    </citation>
    <scope>NUCLEOTIDE SEQUENCE [LARGE SCALE GENOMIC DNA]</scope>
    <source>
        <strain evidence="10 14">AF14-1AC</strain>
    </source>
</reference>
<reference evidence="8" key="8">
    <citation type="submission" date="2023-10" db="EMBL/GenBank/DDBJ databases">
        <title>Genome of Potential pathogenic bacteria in Crohn's disease.</title>
        <authorList>
            <person name="Rodriguez-Palacios A."/>
        </authorList>
    </citation>
    <scope>NUCLEOTIDE SEQUENCE</scope>
    <source>
        <strain evidence="8">CavFT-hAR62</strain>
    </source>
</reference>
<dbReference type="Proteomes" id="UP000294834">
    <property type="component" value="Unassembled WGS sequence"/>
</dbReference>
<dbReference type="KEGG" id="bdh:GV66_15280"/>
<dbReference type="EMBL" id="JAHOAX010000010">
    <property type="protein sequence ID" value="MBV3123886.1"/>
    <property type="molecule type" value="Genomic_DNA"/>
</dbReference>
<dbReference type="RefSeq" id="WP_007838333.1">
    <property type="nucleotide sequence ID" value="NZ_BAABYF010000001.1"/>
</dbReference>
<evidence type="ECO:0000313" key="14">
    <source>
        <dbReference type="Proteomes" id="UP000283678"/>
    </source>
</evidence>
<gene>
    <name evidence="2" type="ORF">CE91St7_32540</name>
    <name evidence="10" type="ORF">DWW04_10300</name>
    <name evidence="11" type="ORF">E1I98_07540</name>
    <name evidence="12" type="ORF">E1J06_08485</name>
    <name evidence="6" type="ORF">F2Y51_00540</name>
    <name evidence="5" type="ORF">F2Y58_13775</name>
    <name evidence="4" type="ORF">F2Y61_04650</name>
    <name evidence="3" type="ORF">F2Z07_13080</name>
    <name evidence="9" type="ORF">GKD17_08645</name>
    <name evidence="7" type="ORF">KSU80_11930</name>
    <name evidence="13" type="ORF">QNN11_11420</name>
    <name evidence="8" type="ORF">RVH45_03860</name>
</gene>
<dbReference type="Gene3D" id="3.30.460.10">
    <property type="entry name" value="Beta Polymerase, domain 2"/>
    <property type="match status" value="1"/>
</dbReference>
<evidence type="ECO:0000313" key="9">
    <source>
        <dbReference type="EMBL" id="QJR76461.1"/>
    </source>
</evidence>
<protein>
    <submittedName>
        <fullName evidence="13">Nucleotidyltransferase domain-containing protein</fullName>
        <ecNumber evidence="13">2.7.7.-</ecNumber>
    </submittedName>
</protein>